<dbReference type="EMBL" id="JADGJW010000016">
    <property type="protein sequence ID" value="KAJ3227477.1"/>
    <property type="molecule type" value="Genomic_DNA"/>
</dbReference>
<dbReference type="InterPro" id="IPR006016">
    <property type="entry name" value="UspA"/>
</dbReference>
<comment type="caution">
    <text evidence="2">The sequence shown here is derived from an EMBL/GenBank/DDBJ whole genome shotgun (WGS) entry which is preliminary data.</text>
</comment>
<gene>
    <name evidence="2" type="ORF">HK099_001933</name>
</gene>
<dbReference type="Proteomes" id="UP001211065">
    <property type="component" value="Unassembled WGS sequence"/>
</dbReference>
<dbReference type="PANTHER" id="PTHR46100:SF4">
    <property type="entry name" value="USPA DOMAIN-CONTAINING PROTEIN"/>
    <property type="match status" value="1"/>
</dbReference>
<dbReference type="PRINTS" id="PR01438">
    <property type="entry name" value="UNVRSLSTRESS"/>
</dbReference>
<dbReference type="AlphaFoldDB" id="A0AAD5UAR0"/>
<dbReference type="CDD" id="cd23659">
    <property type="entry name" value="USP_At3g01520-like"/>
    <property type="match status" value="1"/>
</dbReference>
<dbReference type="InterPro" id="IPR014729">
    <property type="entry name" value="Rossmann-like_a/b/a_fold"/>
</dbReference>
<evidence type="ECO:0000313" key="3">
    <source>
        <dbReference type="Proteomes" id="UP001211065"/>
    </source>
</evidence>
<dbReference type="PANTHER" id="PTHR46100">
    <property type="entry name" value="IMP2'P"/>
    <property type="match status" value="1"/>
</dbReference>
<evidence type="ECO:0000259" key="1">
    <source>
        <dbReference type="Pfam" id="PF00582"/>
    </source>
</evidence>
<accession>A0AAD5UAR0</accession>
<protein>
    <recommendedName>
        <fullName evidence="1">UspA domain-containing protein</fullName>
    </recommendedName>
</protein>
<evidence type="ECO:0000313" key="2">
    <source>
        <dbReference type="EMBL" id="KAJ3227477.1"/>
    </source>
</evidence>
<dbReference type="Pfam" id="PF00582">
    <property type="entry name" value="Usp"/>
    <property type="match status" value="1"/>
</dbReference>
<proteinExistence type="predicted"/>
<reference evidence="2" key="1">
    <citation type="submission" date="2020-05" db="EMBL/GenBank/DDBJ databases">
        <title>Phylogenomic resolution of chytrid fungi.</title>
        <authorList>
            <person name="Stajich J.E."/>
            <person name="Amses K."/>
            <person name="Simmons R."/>
            <person name="Seto K."/>
            <person name="Myers J."/>
            <person name="Bonds A."/>
            <person name="Quandt C.A."/>
            <person name="Barry K."/>
            <person name="Liu P."/>
            <person name="Grigoriev I."/>
            <person name="Longcore J.E."/>
            <person name="James T.Y."/>
        </authorList>
    </citation>
    <scope>NUCLEOTIDE SEQUENCE</scope>
    <source>
        <strain evidence="2">JEL0476</strain>
    </source>
</reference>
<organism evidence="2 3">
    <name type="scientific">Clydaea vesicula</name>
    <dbReference type="NCBI Taxonomy" id="447962"/>
    <lineage>
        <taxon>Eukaryota</taxon>
        <taxon>Fungi</taxon>
        <taxon>Fungi incertae sedis</taxon>
        <taxon>Chytridiomycota</taxon>
        <taxon>Chytridiomycota incertae sedis</taxon>
        <taxon>Chytridiomycetes</taxon>
        <taxon>Lobulomycetales</taxon>
        <taxon>Lobulomycetaceae</taxon>
        <taxon>Clydaea</taxon>
    </lineage>
</organism>
<sequence>MESKKQSKQVCFALDESKHSVHALSWVFVNLLKPGDKLNTIVIVDHEEDVEPTKSRAKTLLRAVWESHVVDVYMSLTVLTGKPGKQICNYVKEVSPDTLVLGSAGKTHVEGLMVGSVSNYCIANASCAVVVVRLTEKVEHRGRELTVEESDRIAKRSCSPYWFDEKHKV</sequence>
<name>A0AAD5UAR0_9FUNG</name>
<dbReference type="SUPFAM" id="SSF52402">
    <property type="entry name" value="Adenine nucleotide alpha hydrolases-like"/>
    <property type="match status" value="1"/>
</dbReference>
<keyword evidence="3" id="KW-1185">Reference proteome</keyword>
<dbReference type="InterPro" id="IPR006015">
    <property type="entry name" value="Universal_stress_UspA"/>
</dbReference>
<dbReference type="Gene3D" id="3.40.50.620">
    <property type="entry name" value="HUPs"/>
    <property type="match status" value="1"/>
</dbReference>
<feature type="domain" description="UspA" evidence="1">
    <location>
        <begin position="8"/>
        <end position="133"/>
    </location>
</feature>